<keyword evidence="4" id="KW-0472">Membrane</keyword>
<evidence type="ECO:0000256" key="4">
    <source>
        <dbReference type="ARBA" id="ARBA00022475"/>
    </source>
</evidence>
<sequence>MKSLFVSARKAVVALGLSATMALPAITVPAVSAPLAPIAQPAAPQASGQVVDVQYRDWRRDRGWRDRRDYRDWRRDRWRDRGDYRRWDRRRDRNTAIALGLGIGLPLAALAVRPAYDPYYAPRPVYREYAPRRVYRGGGSAHVDWCYNRYRSYRAYDNSFQPYNGPRQQCYSPYS</sequence>
<evidence type="ECO:0000256" key="2">
    <source>
        <dbReference type="ARBA" id="ARBA00010270"/>
    </source>
</evidence>
<keyword evidence="9" id="KW-1185">Reference proteome</keyword>
<comment type="subcellular location">
    <subcellularLocation>
        <location evidence="1">Membrane</location>
        <topology evidence="1">Single-pass membrane protein</topology>
    </subcellularLocation>
</comment>
<keyword evidence="5" id="KW-0430">Lectin</keyword>
<accession>A0ABT1C7T8</accession>
<evidence type="ECO:0000256" key="6">
    <source>
        <dbReference type="ARBA" id="ARBA00025321"/>
    </source>
</evidence>
<comment type="similarity">
    <text evidence="2">Belongs to the BA14k family.</text>
</comment>
<protein>
    <recommendedName>
        <fullName evidence="3">Lectin-like protein BA14k</fullName>
    </recommendedName>
</protein>
<comment type="function">
    <text evidence="6">Has immunoglobulin-binding and hemagglutination properties, and can bind to mannose. Essential for virulence. May be involved in LPS biosynthesis or polysaccharide transport.</text>
</comment>
<proteinExistence type="inferred from homology"/>
<dbReference type="InterPro" id="IPR012413">
    <property type="entry name" value="BA14K"/>
</dbReference>
<evidence type="ECO:0000256" key="7">
    <source>
        <dbReference type="SAM" id="SignalP"/>
    </source>
</evidence>
<reference evidence="8 9" key="1">
    <citation type="submission" date="2022-06" db="EMBL/GenBank/DDBJ databases">
        <title>Mesorhizobium sp. strain RP14 Genome sequencing and assembly.</title>
        <authorList>
            <person name="Kim I."/>
        </authorList>
    </citation>
    <scope>NUCLEOTIDE SEQUENCE [LARGE SCALE GENOMIC DNA]</scope>
    <source>
        <strain evidence="9">RP14(2022)</strain>
    </source>
</reference>
<comment type="caution">
    <text evidence="8">The sequence shown here is derived from an EMBL/GenBank/DDBJ whole genome shotgun (WGS) entry which is preliminary data.</text>
</comment>
<evidence type="ECO:0000313" key="9">
    <source>
        <dbReference type="Proteomes" id="UP001205906"/>
    </source>
</evidence>
<feature type="chain" id="PRO_5045602303" description="Lectin-like protein BA14k" evidence="7">
    <location>
        <begin position="33"/>
        <end position="175"/>
    </location>
</feature>
<keyword evidence="7" id="KW-0732">Signal</keyword>
<evidence type="ECO:0000256" key="3">
    <source>
        <dbReference type="ARBA" id="ARBA00020552"/>
    </source>
</evidence>
<feature type="signal peptide" evidence="7">
    <location>
        <begin position="1"/>
        <end position="32"/>
    </location>
</feature>
<gene>
    <name evidence="8" type="ORF">NGM99_09605</name>
</gene>
<evidence type="ECO:0000313" key="8">
    <source>
        <dbReference type="EMBL" id="MCO6050046.1"/>
    </source>
</evidence>
<evidence type="ECO:0000256" key="5">
    <source>
        <dbReference type="ARBA" id="ARBA00022734"/>
    </source>
</evidence>
<dbReference type="Proteomes" id="UP001205906">
    <property type="component" value="Unassembled WGS sequence"/>
</dbReference>
<dbReference type="EMBL" id="JAMXQS010000004">
    <property type="protein sequence ID" value="MCO6050046.1"/>
    <property type="molecule type" value="Genomic_DNA"/>
</dbReference>
<keyword evidence="4" id="KW-1003">Cell membrane</keyword>
<dbReference type="Pfam" id="PF07886">
    <property type="entry name" value="BA14K"/>
    <property type="match status" value="1"/>
</dbReference>
<evidence type="ECO:0000256" key="1">
    <source>
        <dbReference type="ARBA" id="ARBA00004167"/>
    </source>
</evidence>
<dbReference type="RefSeq" id="WP_252818320.1">
    <property type="nucleotide sequence ID" value="NZ_JAMXQS010000004.1"/>
</dbReference>
<organism evidence="8 9">
    <name type="scientific">Mesorhizobium liriopis</name>
    <dbReference type="NCBI Taxonomy" id="2953882"/>
    <lineage>
        <taxon>Bacteria</taxon>
        <taxon>Pseudomonadati</taxon>
        <taxon>Pseudomonadota</taxon>
        <taxon>Alphaproteobacteria</taxon>
        <taxon>Hyphomicrobiales</taxon>
        <taxon>Phyllobacteriaceae</taxon>
        <taxon>Mesorhizobium</taxon>
    </lineage>
</organism>
<name>A0ABT1C7T8_9HYPH</name>